<keyword evidence="2" id="KW-1185">Reference proteome</keyword>
<protein>
    <submittedName>
        <fullName evidence="1">Uncharacterized protein</fullName>
    </submittedName>
</protein>
<evidence type="ECO:0000313" key="2">
    <source>
        <dbReference type="Proteomes" id="UP001056120"/>
    </source>
</evidence>
<dbReference type="Proteomes" id="UP001056120">
    <property type="component" value="Linkage Group LG18"/>
</dbReference>
<organism evidence="1 2">
    <name type="scientific">Smallanthus sonchifolius</name>
    <dbReference type="NCBI Taxonomy" id="185202"/>
    <lineage>
        <taxon>Eukaryota</taxon>
        <taxon>Viridiplantae</taxon>
        <taxon>Streptophyta</taxon>
        <taxon>Embryophyta</taxon>
        <taxon>Tracheophyta</taxon>
        <taxon>Spermatophyta</taxon>
        <taxon>Magnoliopsida</taxon>
        <taxon>eudicotyledons</taxon>
        <taxon>Gunneridae</taxon>
        <taxon>Pentapetalae</taxon>
        <taxon>asterids</taxon>
        <taxon>campanulids</taxon>
        <taxon>Asterales</taxon>
        <taxon>Asteraceae</taxon>
        <taxon>Asteroideae</taxon>
        <taxon>Heliantheae alliance</taxon>
        <taxon>Millerieae</taxon>
        <taxon>Smallanthus</taxon>
    </lineage>
</organism>
<reference evidence="1 2" key="2">
    <citation type="journal article" date="2022" name="Mol. Ecol. Resour.">
        <title>The genomes of chicory, endive, great burdock and yacon provide insights into Asteraceae paleo-polyploidization history and plant inulin production.</title>
        <authorList>
            <person name="Fan W."/>
            <person name="Wang S."/>
            <person name="Wang H."/>
            <person name="Wang A."/>
            <person name="Jiang F."/>
            <person name="Liu H."/>
            <person name="Zhao H."/>
            <person name="Xu D."/>
            <person name="Zhang Y."/>
        </authorList>
    </citation>
    <scope>NUCLEOTIDE SEQUENCE [LARGE SCALE GENOMIC DNA]</scope>
    <source>
        <strain evidence="2">cv. Yunnan</strain>
        <tissue evidence="1">Leaves</tissue>
    </source>
</reference>
<evidence type="ECO:0000313" key="1">
    <source>
        <dbReference type="EMBL" id="KAI3755878.1"/>
    </source>
</evidence>
<dbReference type="EMBL" id="CM042035">
    <property type="protein sequence ID" value="KAI3755878.1"/>
    <property type="molecule type" value="Genomic_DNA"/>
</dbReference>
<sequence length="133" mass="14861">MDEQGWVPFSFNLFFNQHIKLKLAMFGVLRLKVVGGSSSASIVGKSWRTSRPVVPTNGTCFASEGEVLLHPGIIGNVRSICHVTQPGATVNLRPLREVMTSLQPCVSMQMQSRKFSSDLDMIFIYSFCCHFIY</sequence>
<accession>A0ACB9EBC5</accession>
<comment type="caution">
    <text evidence="1">The sequence shown here is derived from an EMBL/GenBank/DDBJ whole genome shotgun (WGS) entry which is preliminary data.</text>
</comment>
<proteinExistence type="predicted"/>
<gene>
    <name evidence="1" type="ORF">L1987_55687</name>
</gene>
<name>A0ACB9EBC5_9ASTR</name>
<reference evidence="2" key="1">
    <citation type="journal article" date="2022" name="Mol. Ecol. Resour.">
        <title>The genomes of chicory, endive, great burdock and yacon provide insights into Asteraceae palaeo-polyploidization history and plant inulin production.</title>
        <authorList>
            <person name="Fan W."/>
            <person name="Wang S."/>
            <person name="Wang H."/>
            <person name="Wang A."/>
            <person name="Jiang F."/>
            <person name="Liu H."/>
            <person name="Zhao H."/>
            <person name="Xu D."/>
            <person name="Zhang Y."/>
        </authorList>
    </citation>
    <scope>NUCLEOTIDE SEQUENCE [LARGE SCALE GENOMIC DNA]</scope>
    <source>
        <strain evidence="2">cv. Yunnan</strain>
    </source>
</reference>